<feature type="domain" description="RRM" evidence="8">
    <location>
        <begin position="422"/>
        <end position="502"/>
    </location>
</feature>
<dbReference type="Pfam" id="PF00076">
    <property type="entry name" value="RRM_1"/>
    <property type="match status" value="4"/>
</dbReference>
<dbReference type="PROSITE" id="PS50102">
    <property type="entry name" value="RRM"/>
    <property type="match status" value="3"/>
</dbReference>
<dbReference type="CDD" id="cd12567">
    <property type="entry name" value="RRM3_RBM19"/>
    <property type="match status" value="1"/>
</dbReference>
<dbReference type="FunFam" id="3.30.70.330:FF:000277">
    <property type="entry name" value="RNA binding motif protein 19"/>
    <property type="match status" value="1"/>
</dbReference>
<evidence type="ECO:0000256" key="5">
    <source>
        <dbReference type="ARBA" id="ARBA00023242"/>
    </source>
</evidence>
<dbReference type="Ensembl" id="ENSONIT00000079656.1">
    <property type="protein sequence ID" value="ENSONIP00000047092.1"/>
    <property type="gene ID" value="ENSONIG00000013576.2"/>
</dbReference>
<comment type="similarity">
    <text evidence="2">Belongs to the RRM MRD1 family.</text>
</comment>
<accession>A0A669CKR1</accession>
<keyword evidence="10" id="KW-1185">Reference proteome</keyword>
<dbReference type="SUPFAM" id="SSF54928">
    <property type="entry name" value="RNA-binding domain, RBD"/>
    <property type="match status" value="4"/>
</dbReference>
<dbReference type="InterPro" id="IPR034419">
    <property type="entry name" value="RBM19_RRM3"/>
</dbReference>
<comment type="subcellular location">
    <subcellularLocation>
        <location evidence="1">Nucleus</location>
    </subcellularLocation>
</comment>
<evidence type="ECO:0000313" key="10">
    <source>
        <dbReference type="Proteomes" id="UP000005207"/>
    </source>
</evidence>
<dbReference type="CDD" id="cd12571">
    <property type="entry name" value="RRM6_RBM19"/>
    <property type="match status" value="1"/>
</dbReference>
<dbReference type="InterPro" id="IPR012677">
    <property type="entry name" value="Nucleotide-bd_a/b_plait_sf"/>
</dbReference>
<dbReference type="InterPro" id="IPR034420">
    <property type="entry name" value="RBM19_RRM4"/>
</dbReference>
<dbReference type="Gene3D" id="3.30.70.330">
    <property type="match status" value="5"/>
</dbReference>
<feature type="domain" description="RRM" evidence="8">
    <location>
        <begin position="277"/>
        <end position="401"/>
    </location>
</feature>
<dbReference type="GeneTree" id="ENSGT00840000129953"/>
<evidence type="ECO:0000256" key="4">
    <source>
        <dbReference type="ARBA" id="ARBA00022884"/>
    </source>
</evidence>
<name>A0A669CKR1_ORENI</name>
<evidence type="ECO:0000256" key="1">
    <source>
        <dbReference type="ARBA" id="ARBA00004123"/>
    </source>
</evidence>
<dbReference type="GO" id="GO:0003723">
    <property type="term" value="F:RNA binding"/>
    <property type="evidence" value="ECO:0007669"/>
    <property type="project" value="UniProtKB-UniRule"/>
</dbReference>
<dbReference type="SMART" id="SM00360">
    <property type="entry name" value="RRM"/>
    <property type="match status" value="3"/>
</dbReference>
<keyword evidence="3" id="KW-0677">Repeat</keyword>
<evidence type="ECO:0000259" key="8">
    <source>
        <dbReference type="PROSITE" id="PS50102"/>
    </source>
</evidence>
<reference evidence="10" key="1">
    <citation type="submission" date="2012-01" db="EMBL/GenBank/DDBJ databases">
        <title>The Genome Sequence of Oreochromis niloticus (Nile Tilapia).</title>
        <authorList>
            <consortium name="Broad Institute Genome Assembly Team"/>
            <consortium name="Broad Institute Sequencing Platform"/>
            <person name="Di Palma F."/>
            <person name="Johnson J."/>
            <person name="Lander E.S."/>
            <person name="Lindblad-Toh K."/>
        </authorList>
    </citation>
    <scope>NUCLEOTIDE SEQUENCE [LARGE SCALE GENOMIC DNA]</scope>
</reference>
<dbReference type="AlphaFoldDB" id="A0A669CKR1"/>
<evidence type="ECO:0000256" key="7">
    <source>
        <dbReference type="SAM" id="MobiDB-lite"/>
    </source>
</evidence>
<feature type="region of interest" description="Disordered" evidence="7">
    <location>
        <begin position="168"/>
        <end position="194"/>
    </location>
</feature>
<evidence type="ECO:0000313" key="9">
    <source>
        <dbReference type="Ensembl" id="ENSONIP00000047092.1"/>
    </source>
</evidence>
<organism evidence="9 10">
    <name type="scientific">Oreochromis niloticus</name>
    <name type="common">Nile tilapia</name>
    <name type="synonym">Tilapia nilotica</name>
    <dbReference type="NCBI Taxonomy" id="8128"/>
    <lineage>
        <taxon>Eukaryota</taxon>
        <taxon>Metazoa</taxon>
        <taxon>Chordata</taxon>
        <taxon>Craniata</taxon>
        <taxon>Vertebrata</taxon>
        <taxon>Euteleostomi</taxon>
        <taxon>Actinopterygii</taxon>
        <taxon>Neopterygii</taxon>
        <taxon>Teleostei</taxon>
        <taxon>Neoteleostei</taxon>
        <taxon>Acanthomorphata</taxon>
        <taxon>Ovalentaria</taxon>
        <taxon>Cichlomorphae</taxon>
        <taxon>Cichliformes</taxon>
        <taxon>Cichlidae</taxon>
        <taxon>African cichlids</taxon>
        <taxon>Pseudocrenilabrinae</taxon>
        <taxon>Oreochromini</taxon>
        <taxon>Oreochromis</taxon>
    </lineage>
</organism>
<feature type="domain" description="RRM" evidence="8">
    <location>
        <begin position="91"/>
        <end position="169"/>
    </location>
</feature>
<dbReference type="FunFam" id="3.30.70.330:FF:000240">
    <property type="entry name" value="RNA binding motif protein 19"/>
    <property type="match status" value="1"/>
</dbReference>
<evidence type="ECO:0000256" key="6">
    <source>
        <dbReference type="PROSITE-ProRule" id="PRU00176"/>
    </source>
</evidence>
<reference evidence="9" key="2">
    <citation type="submission" date="2025-08" db="UniProtKB">
        <authorList>
            <consortium name="Ensembl"/>
        </authorList>
    </citation>
    <scope>IDENTIFICATION</scope>
</reference>
<dbReference type="InterPro" id="IPR000504">
    <property type="entry name" value="RRM_dom"/>
</dbReference>
<gene>
    <name evidence="9" type="primary">RBM19</name>
    <name evidence="9" type="synonym">rbm19</name>
</gene>
<dbReference type="InterPro" id="IPR034421">
    <property type="entry name" value="RBM19_RRM6"/>
</dbReference>
<dbReference type="InterPro" id="IPR035979">
    <property type="entry name" value="RBD_domain_sf"/>
</dbReference>
<dbReference type="PANTHER" id="PTHR10352">
    <property type="entry name" value="EUKARYOTIC TRANSLATION INITIATION FACTOR 3 SUBUNIT G"/>
    <property type="match status" value="1"/>
</dbReference>
<evidence type="ECO:0000256" key="3">
    <source>
        <dbReference type="ARBA" id="ARBA00022737"/>
    </source>
</evidence>
<keyword evidence="5" id="KW-0539">Nucleus</keyword>
<reference evidence="9" key="3">
    <citation type="submission" date="2025-09" db="UniProtKB">
        <authorList>
            <consortium name="Ensembl"/>
        </authorList>
    </citation>
    <scope>IDENTIFICATION</scope>
</reference>
<dbReference type="FunFam" id="3.30.70.330:FF:000608">
    <property type="entry name" value="RNA binding motif protein 19"/>
    <property type="match status" value="1"/>
</dbReference>
<protein>
    <submittedName>
        <fullName evidence="9">RNA binding motif protein 19</fullName>
    </submittedName>
</protein>
<sequence length="530" mass="59015">MTPLKPAAVRIGKNESGNRTGYVYVDLHSEEEVEKALKKNKDYIGGRYIEVFRVDAFAGKNKRDGKEKETDRNFSRKLKEDEEEEDVSESGRLFIRNLPYTCTEEDIKELFSKHGPLSDVLFPIDTLTKRPKGFAFVTYMIPENAVTALAQLDGHIFQGRMLHLLPSTAKKEKSDSDAGGPGSSSYKRQKDAKTKALSSSSHNWNTLFLGTSAVADAIAEKYNTTKSQVLDHESKGSVAVRMALGETQIVQETRQFLLDNSVSLDSFSQAAAARSNTVILVKNLPAGVQASELEELFSPYGSLGRVLLPPSGLTAIVEFLEPTEAKRAFTRLAYSKFHHVPLYLEWAPVGVFVAKPEPGKLLSMGYGFVQYQTAEAAQKALRQLQHCKVDDHQLELKVSERATRTAVVTRKKKQADKKQTGSKILVRNVPFQASVREIRELFCTFGELKTVRLPKKAAGSGSHRGFGFVDFLTKQDAKKAFAALCHSTHLYGRRLVLEWADAEETVEALRRKTAEHFHGKSTKSLLTGRN</sequence>
<dbReference type="CDD" id="cd12569">
    <property type="entry name" value="RRM4_RBM19"/>
    <property type="match status" value="1"/>
</dbReference>
<feature type="region of interest" description="Disordered" evidence="7">
    <location>
        <begin position="62"/>
        <end position="86"/>
    </location>
</feature>
<keyword evidence="4 6" id="KW-0694">RNA-binding</keyword>
<evidence type="ECO:0000256" key="2">
    <source>
        <dbReference type="ARBA" id="ARBA00008033"/>
    </source>
</evidence>
<dbReference type="Proteomes" id="UP000005207">
    <property type="component" value="Linkage group LG12"/>
</dbReference>
<proteinExistence type="inferred from homology"/>
<dbReference type="GO" id="GO:0005634">
    <property type="term" value="C:nucleus"/>
    <property type="evidence" value="ECO:0007669"/>
    <property type="project" value="UniProtKB-SubCell"/>
</dbReference>
<feature type="compositionally biased region" description="Basic and acidic residues" evidence="7">
    <location>
        <begin position="62"/>
        <end position="80"/>
    </location>
</feature>